<dbReference type="Pfam" id="PF13843">
    <property type="entry name" value="DDE_Tnp_1_7"/>
    <property type="match status" value="1"/>
</dbReference>
<keyword evidence="12" id="KW-1185">Reference proteome</keyword>
<dbReference type="Gene3D" id="3.10.120.10">
    <property type="entry name" value="Cytochrome b5-like heme/steroid binding domain"/>
    <property type="match status" value="1"/>
</dbReference>
<accession>A0AAV1KJ17</accession>
<dbReference type="PANTHER" id="PTHR46599:SF3">
    <property type="entry name" value="PIGGYBAC TRANSPOSABLE ELEMENT-DERIVED PROTEIN 4"/>
    <property type="match status" value="1"/>
</dbReference>
<dbReference type="GO" id="GO:0016020">
    <property type="term" value="C:membrane"/>
    <property type="evidence" value="ECO:0007669"/>
    <property type="project" value="UniProtKB-SubCell"/>
</dbReference>
<sequence>MVREISIEEVKKHRDSKSVWIIIHNDVYDVTNFLEEHPGGEDSLLEVAGEDGTQSFEDVGHSADARDLLKKYKIGTLPQGEINNKLADTDNRFCYVKWLKILKRVVLVQNNLREKKMRLDDPSFEDEITSLLLALDQSDDEIDIENCLLSEADPTNCHDSDSGEEVNDLEDAVDSDNLDAPLSELRTNYYYGKNRYKWTKTPPLTRVRISQHNIISVRTSSSNLSADCEKDPFSIWNKLFDDEMLHQILTWTNAKIYIYKTKFARSNRPELNDLDLVELKAFIGLLFYSAVLKSNHEDTSYLFALDGTGCEIFRCTMSETRFLILLLCLRFDDPNECDEKKKTDKLAAISPIFNKFVSNSQQLYELSECVTVDEMLVKFRGRSHLISYMPKKPGKYGLVIRALCDAKNFYFYNGYVYSGKDSDGIGLTVEEKKFLVPTHCCLHTLKNMEKEKTWRTYDGSSRSRSRSPKPERNLPCSPRPEKRIQRIVVPRERFKLKLSFSKLKWAILALAGAIIVGVVLRKYLR</sequence>
<evidence type="ECO:0000313" key="12">
    <source>
        <dbReference type="Proteomes" id="UP001314205"/>
    </source>
</evidence>
<dbReference type="SMART" id="SM01117">
    <property type="entry name" value="Cyt-b5"/>
    <property type="match status" value="1"/>
</dbReference>
<evidence type="ECO:0000256" key="3">
    <source>
        <dbReference type="ARBA" id="ARBA00022692"/>
    </source>
</evidence>
<evidence type="ECO:0000256" key="2">
    <source>
        <dbReference type="ARBA" id="ARBA00022617"/>
    </source>
</evidence>
<keyword evidence="4" id="KW-0479">Metal-binding</keyword>
<keyword evidence="9" id="KW-1133">Transmembrane helix</keyword>
<organism evidence="11 12">
    <name type="scientific">Parnassius mnemosyne</name>
    <name type="common">clouded apollo</name>
    <dbReference type="NCBI Taxonomy" id="213953"/>
    <lineage>
        <taxon>Eukaryota</taxon>
        <taxon>Metazoa</taxon>
        <taxon>Ecdysozoa</taxon>
        <taxon>Arthropoda</taxon>
        <taxon>Hexapoda</taxon>
        <taxon>Insecta</taxon>
        <taxon>Pterygota</taxon>
        <taxon>Neoptera</taxon>
        <taxon>Endopterygota</taxon>
        <taxon>Lepidoptera</taxon>
        <taxon>Glossata</taxon>
        <taxon>Ditrysia</taxon>
        <taxon>Papilionoidea</taxon>
        <taxon>Papilionidae</taxon>
        <taxon>Parnassiinae</taxon>
        <taxon>Parnassini</taxon>
        <taxon>Parnassius</taxon>
        <taxon>Driopa</taxon>
    </lineage>
</organism>
<dbReference type="PANTHER" id="PTHR46599">
    <property type="entry name" value="PIGGYBAC TRANSPOSABLE ELEMENT-DERIVED PROTEIN 4"/>
    <property type="match status" value="1"/>
</dbReference>
<evidence type="ECO:0000256" key="4">
    <source>
        <dbReference type="ARBA" id="ARBA00022723"/>
    </source>
</evidence>
<evidence type="ECO:0000256" key="6">
    <source>
        <dbReference type="ARBA" id="ARBA00023136"/>
    </source>
</evidence>
<evidence type="ECO:0000256" key="5">
    <source>
        <dbReference type="ARBA" id="ARBA00023004"/>
    </source>
</evidence>
<feature type="domain" description="Cytochrome b5 heme-binding" evidence="10">
    <location>
        <begin position="2"/>
        <end position="78"/>
    </location>
</feature>
<comment type="caution">
    <text evidence="11">The sequence shown here is derived from an EMBL/GenBank/DDBJ whole genome shotgun (WGS) entry which is preliminary data.</text>
</comment>
<dbReference type="PROSITE" id="PS00191">
    <property type="entry name" value="CYTOCHROME_B5_1"/>
    <property type="match status" value="1"/>
</dbReference>
<dbReference type="SUPFAM" id="SSF55856">
    <property type="entry name" value="Cytochrome b5-like heme/steroid binding domain"/>
    <property type="match status" value="1"/>
</dbReference>
<dbReference type="EMBL" id="CAVLGL010000046">
    <property type="protein sequence ID" value="CAK1583041.1"/>
    <property type="molecule type" value="Genomic_DNA"/>
</dbReference>
<dbReference type="InterPro" id="IPR018506">
    <property type="entry name" value="Cyt_B5_heme-BS"/>
</dbReference>
<dbReference type="InterPro" id="IPR036400">
    <property type="entry name" value="Cyt_B5-like_heme/steroid_sf"/>
</dbReference>
<keyword evidence="6 9" id="KW-0472">Membrane</keyword>
<name>A0AAV1KJ17_9NEOP</name>
<dbReference type="PRINTS" id="PR00363">
    <property type="entry name" value="CYTOCHROMEB5"/>
</dbReference>
<keyword evidence="3 9" id="KW-0812">Transmembrane</keyword>
<evidence type="ECO:0000256" key="9">
    <source>
        <dbReference type="SAM" id="Phobius"/>
    </source>
</evidence>
<dbReference type="FunFam" id="3.10.120.10:FF:000002">
    <property type="entry name" value="Cytochrome b5 type B"/>
    <property type="match status" value="1"/>
</dbReference>
<gene>
    <name evidence="11" type="ORF">PARMNEM_LOCUS4491</name>
</gene>
<dbReference type="Proteomes" id="UP001314205">
    <property type="component" value="Unassembled WGS sequence"/>
</dbReference>
<dbReference type="Pfam" id="PF00173">
    <property type="entry name" value="Cyt-b5"/>
    <property type="match status" value="1"/>
</dbReference>
<keyword evidence="2" id="KW-0349">Heme</keyword>
<evidence type="ECO:0000256" key="8">
    <source>
        <dbReference type="SAM" id="MobiDB-lite"/>
    </source>
</evidence>
<proteinExistence type="inferred from homology"/>
<feature type="transmembrane region" description="Helical" evidence="9">
    <location>
        <begin position="505"/>
        <end position="524"/>
    </location>
</feature>
<protein>
    <recommendedName>
        <fullName evidence="10">Cytochrome b5 heme-binding domain-containing protein</fullName>
    </recommendedName>
</protein>
<feature type="region of interest" description="Disordered" evidence="8">
    <location>
        <begin position="455"/>
        <end position="478"/>
    </location>
</feature>
<dbReference type="GO" id="GO:0046872">
    <property type="term" value="F:metal ion binding"/>
    <property type="evidence" value="ECO:0007669"/>
    <property type="project" value="UniProtKB-KW"/>
</dbReference>
<evidence type="ECO:0000256" key="7">
    <source>
        <dbReference type="ARBA" id="ARBA00038168"/>
    </source>
</evidence>
<dbReference type="InterPro" id="IPR029526">
    <property type="entry name" value="PGBD"/>
</dbReference>
<dbReference type="PROSITE" id="PS50255">
    <property type="entry name" value="CYTOCHROME_B5_2"/>
    <property type="match status" value="1"/>
</dbReference>
<evidence type="ECO:0000256" key="1">
    <source>
        <dbReference type="ARBA" id="ARBA00004370"/>
    </source>
</evidence>
<evidence type="ECO:0000313" key="11">
    <source>
        <dbReference type="EMBL" id="CAK1583041.1"/>
    </source>
</evidence>
<comment type="subcellular location">
    <subcellularLocation>
        <location evidence="1">Membrane</location>
    </subcellularLocation>
</comment>
<keyword evidence="5" id="KW-0408">Iron</keyword>
<dbReference type="AlphaFoldDB" id="A0AAV1KJ17"/>
<dbReference type="GO" id="GO:0020037">
    <property type="term" value="F:heme binding"/>
    <property type="evidence" value="ECO:0007669"/>
    <property type="project" value="InterPro"/>
</dbReference>
<reference evidence="11 12" key="1">
    <citation type="submission" date="2023-11" db="EMBL/GenBank/DDBJ databases">
        <authorList>
            <person name="Hedman E."/>
            <person name="Englund M."/>
            <person name="Stromberg M."/>
            <person name="Nyberg Akerstrom W."/>
            <person name="Nylinder S."/>
            <person name="Jareborg N."/>
            <person name="Kallberg Y."/>
            <person name="Kronander E."/>
        </authorList>
    </citation>
    <scope>NUCLEOTIDE SEQUENCE [LARGE SCALE GENOMIC DNA]</scope>
</reference>
<evidence type="ECO:0000259" key="10">
    <source>
        <dbReference type="PROSITE" id="PS50255"/>
    </source>
</evidence>
<dbReference type="InterPro" id="IPR001199">
    <property type="entry name" value="Cyt_B5-like_heme/steroid-bd"/>
</dbReference>
<comment type="similarity">
    <text evidence="7">Belongs to the cytochrome b5 family.</text>
</comment>